<feature type="transmembrane region" description="Helical" evidence="1">
    <location>
        <begin position="12"/>
        <end position="30"/>
    </location>
</feature>
<dbReference type="EMBL" id="JAUEPR010000001">
    <property type="protein sequence ID" value="KAK0490668.1"/>
    <property type="molecule type" value="Genomic_DNA"/>
</dbReference>
<evidence type="ECO:0000313" key="2">
    <source>
        <dbReference type="EMBL" id="KAK0490668.1"/>
    </source>
</evidence>
<protein>
    <submittedName>
        <fullName evidence="2">Uncharacterized protein</fullName>
    </submittedName>
</protein>
<sequence length="220" mass="24501">MIFNYPLDETVPISLLLCPILPFPSILVLFRLMPVHPQKLLNPGYSRQSAAFMRTCKTLLERAINFSFPKEMEEEYSNADELAARLKELIISLDGVRRAGFMTASCWAPTRLWDLMMMMTIIVSGTSPLTIAISQIAPGHDAGTQNFRTEKHLAEVSGEGEIFKHLESIAGAIVEEATVLLNSAVMQTKPRHTVSEGCNGQFISNEHYAIRMYNSLGAHC</sequence>
<gene>
    <name evidence="2" type="ORF">IW261DRAFT_1413165</name>
</gene>
<proteinExistence type="predicted"/>
<evidence type="ECO:0000313" key="3">
    <source>
        <dbReference type="Proteomes" id="UP001175227"/>
    </source>
</evidence>
<accession>A0AA39PU96</accession>
<keyword evidence="1" id="KW-1133">Transmembrane helix</keyword>
<comment type="caution">
    <text evidence="2">The sequence shown here is derived from an EMBL/GenBank/DDBJ whole genome shotgun (WGS) entry which is preliminary data.</text>
</comment>
<reference evidence="2" key="1">
    <citation type="submission" date="2023-06" db="EMBL/GenBank/DDBJ databases">
        <authorList>
            <consortium name="Lawrence Berkeley National Laboratory"/>
            <person name="Ahrendt S."/>
            <person name="Sahu N."/>
            <person name="Indic B."/>
            <person name="Wong-Bajracharya J."/>
            <person name="Merenyi Z."/>
            <person name="Ke H.-M."/>
            <person name="Monk M."/>
            <person name="Kocsube S."/>
            <person name="Drula E."/>
            <person name="Lipzen A."/>
            <person name="Balint B."/>
            <person name="Henrissat B."/>
            <person name="Andreopoulos B."/>
            <person name="Martin F.M."/>
            <person name="Harder C.B."/>
            <person name="Rigling D."/>
            <person name="Ford K.L."/>
            <person name="Foster G.D."/>
            <person name="Pangilinan J."/>
            <person name="Papanicolaou A."/>
            <person name="Barry K."/>
            <person name="LaButti K."/>
            <person name="Viragh M."/>
            <person name="Koriabine M."/>
            <person name="Yan M."/>
            <person name="Riley R."/>
            <person name="Champramary S."/>
            <person name="Plett K.L."/>
            <person name="Tsai I.J."/>
            <person name="Slot J."/>
            <person name="Sipos G."/>
            <person name="Plett J."/>
            <person name="Nagy L.G."/>
            <person name="Grigoriev I.V."/>
        </authorList>
    </citation>
    <scope>NUCLEOTIDE SEQUENCE</scope>
    <source>
        <strain evidence="2">ICMP 16352</strain>
    </source>
</reference>
<keyword evidence="1" id="KW-0472">Membrane</keyword>
<dbReference type="AlphaFoldDB" id="A0AA39PU96"/>
<keyword evidence="3" id="KW-1185">Reference proteome</keyword>
<evidence type="ECO:0000256" key="1">
    <source>
        <dbReference type="SAM" id="Phobius"/>
    </source>
</evidence>
<dbReference type="Proteomes" id="UP001175227">
    <property type="component" value="Unassembled WGS sequence"/>
</dbReference>
<name>A0AA39PU96_9AGAR</name>
<keyword evidence="1" id="KW-0812">Transmembrane</keyword>
<organism evidence="2 3">
    <name type="scientific">Armillaria novae-zelandiae</name>
    <dbReference type="NCBI Taxonomy" id="153914"/>
    <lineage>
        <taxon>Eukaryota</taxon>
        <taxon>Fungi</taxon>
        <taxon>Dikarya</taxon>
        <taxon>Basidiomycota</taxon>
        <taxon>Agaricomycotina</taxon>
        <taxon>Agaricomycetes</taxon>
        <taxon>Agaricomycetidae</taxon>
        <taxon>Agaricales</taxon>
        <taxon>Marasmiineae</taxon>
        <taxon>Physalacriaceae</taxon>
        <taxon>Armillaria</taxon>
    </lineage>
</organism>